<keyword evidence="9 11" id="KW-0443">Lipid metabolism</keyword>
<keyword evidence="5 11" id="KW-0444">Lipid biosynthesis</keyword>
<dbReference type="EMBL" id="LN999833">
    <property type="protein sequence ID" value="CUX96929.1"/>
    <property type="molecule type" value="Genomic_DNA"/>
</dbReference>
<dbReference type="RefSeq" id="WP_067566461.1">
    <property type="nucleotide sequence ID" value="NZ_LN999833.1"/>
</dbReference>
<dbReference type="EC" id="2.4.1.182" evidence="3 11"/>
<proteinExistence type="inferred from homology"/>
<name>A0A143WVL6_9ENTR</name>
<evidence type="ECO:0000256" key="2">
    <source>
        <dbReference type="ARBA" id="ARBA00007868"/>
    </source>
</evidence>
<comment type="catalytic activity">
    <reaction evidence="11">
        <text>2-N,3-O-bis[(3R)-3-hydroxytetradecanoyl]-alpha-D-glucosaminyl 1-phosphate + UDP-2-N,3-O-bis[(3R)-3-hydroxytetradecanoyl]-alpha-D-glucosamine = lipid A disaccharide (E. coli) + UDP + H(+)</text>
        <dbReference type="Rhea" id="RHEA:22668"/>
        <dbReference type="ChEBI" id="CHEBI:15378"/>
        <dbReference type="ChEBI" id="CHEBI:57957"/>
        <dbReference type="ChEBI" id="CHEBI:58223"/>
        <dbReference type="ChEBI" id="CHEBI:58466"/>
        <dbReference type="ChEBI" id="CHEBI:78847"/>
    </reaction>
</comment>
<evidence type="ECO:0000256" key="4">
    <source>
        <dbReference type="ARBA" id="ARBA00020902"/>
    </source>
</evidence>
<evidence type="ECO:0000313" key="12">
    <source>
        <dbReference type="EMBL" id="CUX96929.1"/>
    </source>
</evidence>
<comment type="function">
    <text evidence="1 11">Condensation of UDP-2,3-diacylglucosamine and 2,3-diacylglucosamine-1-phosphate to form lipid A disaccharide, a precursor of lipid A, a phosphorylated glycolipid that anchors the lipopolysaccharide to the outer membrane of the cell.</text>
</comment>
<keyword evidence="8 11" id="KW-0808">Transferase</keyword>
<keyword evidence="13" id="KW-1185">Reference proteome</keyword>
<evidence type="ECO:0000256" key="11">
    <source>
        <dbReference type="HAMAP-Rule" id="MF_00392"/>
    </source>
</evidence>
<evidence type="ECO:0000256" key="9">
    <source>
        <dbReference type="ARBA" id="ARBA00023098"/>
    </source>
</evidence>
<dbReference type="UniPathway" id="UPA00359">
    <property type="reaction ID" value="UER00481"/>
</dbReference>
<dbReference type="NCBIfam" id="TIGR00215">
    <property type="entry name" value="lpxB"/>
    <property type="match status" value="1"/>
</dbReference>
<protein>
    <recommendedName>
        <fullName evidence="4 11">Lipid-A-disaccharide synthase</fullName>
        <ecNumber evidence="3 11">2.4.1.182</ecNumber>
    </recommendedName>
</protein>
<dbReference type="SUPFAM" id="SSF53756">
    <property type="entry name" value="UDP-Glycosyltransferase/glycogen phosphorylase"/>
    <property type="match status" value="1"/>
</dbReference>
<comment type="pathway">
    <text evidence="11">Glycolipid biosynthesis; lipid IV(A) biosynthesis; lipid IV(A) from (3R)-3-hydroxytetradecanoyl-[acyl-carrier-protein] and UDP-N-acetyl-alpha-D-glucosamine: step 5/6.</text>
</comment>
<evidence type="ECO:0000256" key="1">
    <source>
        <dbReference type="ARBA" id="ARBA00002056"/>
    </source>
</evidence>
<comment type="similarity">
    <text evidence="2 11">Belongs to the LpxB family.</text>
</comment>
<dbReference type="InterPro" id="IPR003835">
    <property type="entry name" value="Glyco_trans_19"/>
</dbReference>
<evidence type="ECO:0000256" key="10">
    <source>
        <dbReference type="ARBA" id="ARBA00048975"/>
    </source>
</evidence>
<dbReference type="GO" id="GO:0008915">
    <property type="term" value="F:lipid-A-disaccharide synthase activity"/>
    <property type="evidence" value="ECO:0007669"/>
    <property type="project" value="UniProtKB-UniRule"/>
</dbReference>
<keyword evidence="6 11" id="KW-0441">Lipid A biosynthesis</keyword>
<evidence type="ECO:0000313" key="13">
    <source>
        <dbReference type="Proteomes" id="UP000095322"/>
    </source>
</evidence>
<keyword evidence="7 11" id="KW-0328">Glycosyltransferase</keyword>
<dbReference type="HAMAP" id="MF_00392">
    <property type="entry name" value="LpxB"/>
    <property type="match status" value="1"/>
</dbReference>
<reference evidence="13" key="1">
    <citation type="submission" date="2016-01" db="EMBL/GenBank/DDBJ databases">
        <authorList>
            <person name="Husnik F."/>
        </authorList>
    </citation>
    <scope>NUCLEOTIDE SEQUENCE [LARGE SCALE GENOMIC DNA]</scope>
</reference>
<dbReference type="AlphaFoldDB" id="A0A143WVL6"/>
<dbReference type="PANTHER" id="PTHR30372">
    <property type="entry name" value="LIPID-A-DISACCHARIDE SYNTHASE"/>
    <property type="match status" value="1"/>
</dbReference>
<dbReference type="KEGG" id="den:MHIR_DE00702"/>
<gene>
    <name evidence="11 12" type="primary">lpxB</name>
    <name evidence="12" type="ORF">MHIR_DE00702</name>
</gene>
<dbReference type="Pfam" id="PF02684">
    <property type="entry name" value="LpxB"/>
    <property type="match status" value="1"/>
</dbReference>
<dbReference type="PATRIC" id="fig|1778262.3.peg.1276"/>
<dbReference type="STRING" id="1778262.MHIR_DE00702"/>
<comment type="catalytic activity">
    <reaction evidence="10 11">
        <text>a lipid X + a UDP-2-N,3-O-bis[(3R)-3-hydroxyacyl]-alpha-D-glucosamine = a lipid A disaccharide + UDP + H(+)</text>
        <dbReference type="Rhea" id="RHEA:67828"/>
        <dbReference type="ChEBI" id="CHEBI:15378"/>
        <dbReference type="ChEBI" id="CHEBI:58223"/>
        <dbReference type="ChEBI" id="CHEBI:137748"/>
        <dbReference type="ChEBI" id="CHEBI:176338"/>
        <dbReference type="ChEBI" id="CHEBI:176343"/>
        <dbReference type="EC" id="2.4.1.182"/>
    </reaction>
</comment>
<evidence type="ECO:0000256" key="7">
    <source>
        <dbReference type="ARBA" id="ARBA00022676"/>
    </source>
</evidence>
<evidence type="ECO:0000256" key="3">
    <source>
        <dbReference type="ARBA" id="ARBA00012687"/>
    </source>
</evidence>
<accession>A0A143WVL6</accession>
<dbReference type="GO" id="GO:0005543">
    <property type="term" value="F:phospholipid binding"/>
    <property type="evidence" value="ECO:0007669"/>
    <property type="project" value="TreeGrafter"/>
</dbReference>
<evidence type="ECO:0000256" key="6">
    <source>
        <dbReference type="ARBA" id="ARBA00022556"/>
    </source>
</evidence>
<dbReference type="GO" id="GO:0016020">
    <property type="term" value="C:membrane"/>
    <property type="evidence" value="ECO:0007669"/>
    <property type="project" value="GOC"/>
</dbReference>
<dbReference type="PANTHER" id="PTHR30372:SF4">
    <property type="entry name" value="LIPID-A-DISACCHARIDE SYNTHASE, MITOCHONDRIAL-RELATED"/>
    <property type="match status" value="1"/>
</dbReference>
<dbReference type="Proteomes" id="UP000095322">
    <property type="component" value="Chromosome I"/>
</dbReference>
<evidence type="ECO:0000256" key="8">
    <source>
        <dbReference type="ARBA" id="ARBA00022679"/>
    </source>
</evidence>
<organism evidence="12 13">
    <name type="scientific">Candidatus Doolittlea endobia</name>
    <dbReference type="NCBI Taxonomy" id="1778262"/>
    <lineage>
        <taxon>Bacteria</taxon>
        <taxon>Pseudomonadati</taxon>
        <taxon>Pseudomonadota</taxon>
        <taxon>Gammaproteobacteria</taxon>
        <taxon>Enterobacterales</taxon>
        <taxon>Enterobacteriaceae</taxon>
        <taxon>Candidatus Doolittlea</taxon>
    </lineage>
</organism>
<dbReference type="GO" id="GO:0009245">
    <property type="term" value="P:lipid A biosynthetic process"/>
    <property type="evidence" value="ECO:0007669"/>
    <property type="project" value="UniProtKB-UniRule"/>
</dbReference>
<sequence>MSSRPIVIGLVAGETSGDILGAGLIRSVRDHLPKVRFVGVAGPHMRAEEMESWYDMEELSVMGIVEVIKRLPRLLRIRRDLDRRFTVLRPDVFVGIDAPDFTIVLEGRLKRRGIRTIHYVSPSVWAWRQNRVFKIGRATDNVLALLPFEKAFYDRYNIPCQFIGHAMADAMPLDPDKTAARQALDIAAEAQCLALLPGSRYSEVAMLSANFLRAAKLLYKRFPGLEIVVPLVNPTRRAQFKDILTAVAPALPVRLLNNQASQVMIASDAALLASGTASLECMLAKCPMVVGYRMKPLTFTIARRWVKTPWASLPNLLAGRELVKELLQKACHPEALAAALIPLFNNDDKRAELLSTFRQLHQQIRCNANEQAARALLALINC</sequence>
<evidence type="ECO:0000256" key="5">
    <source>
        <dbReference type="ARBA" id="ARBA00022516"/>
    </source>
</evidence>
<dbReference type="OrthoDB" id="9801642at2"/>